<feature type="chain" id="PRO_5002962795" evidence="1">
    <location>
        <begin position="21"/>
        <end position="293"/>
    </location>
</feature>
<keyword evidence="1" id="KW-0732">Signal</keyword>
<dbReference type="RefSeq" id="WP_015853601.1">
    <property type="nucleotide sequence ID" value="NC_012881.1"/>
</dbReference>
<dbReference type="Proteomes" id="UP000002601">
    <property type="component" value="Chromosome"/>
</dbReference>
<dbReference type="PANTHER" id="PTHR43433:SF5">
    <property type="entry name" value="AB HYDROLASE-1 DOMAIN-CONTAINING PROTEIN"/>
    <property type="match status" value="1"/>
</dbReference>
<sequence>MRRLIVPLFLFVFLAGCAQKNVPDSEHYLAPLPKSVMQVDDVQLAYRTFGEGPPLLMIMGFAGTMDLWDAQLVRELGKEHTVIIFDNRGMGSSSNGTEEITISRMAVDSAGLLGELGYPKADVFGWSMGGLIAQEMTLNYPDKVGKLVLLGASCEAKPVADITQKLLKMDVKELLSHFFPSGWIEKYPDAYARLPRPASPPDTSIIQAQADAMIEWDGCCSQLNSLDKSTLVISGLDDDILPEKLSAKIADQLKGSWLIRYKNATHWLMYQDPVGLGRTVNNFLATEQDLFPN</sequence>
<dbReference type="KEGG" id="dsa:Desal_3740"/>
<dbReference type="InterPro" id="IPR050471">
    <property type="entry name" value="AB_hydrolase"/>
</dbReference>
<dbReference type="Pfam" id="PF00561">
    <property type="entry name" value="Abhydrolase_1"/>
    <property type="match status" value="1"/>
</dbReference>
<dbReference type="GO" id="GO:0016787">
    <property type="term" value="F:hydrolase activity"/>
    <property type="evidence" value="ECO:0007669"/>
    <property type="project" value="UniProtKB-KW"/>
</dbReference>
<proteinExistence type="predicted"/>
<dbReference type="PROSITE" id="PS51257">
    <property type="entry name" value="PROKAR_LIPOPROTEIN"/>
    <property type="match status" value="1"/>
</dbReference>
<keyword evidence="3" id="KW-0378">Hydrolase</keyword>
<evidence type="ECO:0000313" key="3">
    <source>
        <dbReference type="EMBL" id="ACS81785.1"/>
    </source>
</evidence>
<dbReference type="AlphaFoldDB" id="C6BU76"/>
<dbReference type="PRINTS" id="PR00111">
    <property type="entry name" value="ABHYDROLASE"/>
</dbReference>
<evidence type="ECO:0000313" key="4">
    <source>
        <dbReference type="Proteomes" id="UP000002601"/>
    </source>
</evidence>
<dbReference type="OrthoDB" id="9805423at2"/>
<organism evidence="3 4">
    <name type="scientific">Maridesulfovibrio salexigens (strain ATCC 14822 / DSM 2638 / NCIMB 8403 / VKM B-1763)</name>
    <name type="common">Desulfovibrio salexigens</name>
    <dbReference type="NCBI Taxonomy" id="526222"/>
    <lineage>
        <taxon>Bacteria</taxon>
        <taxon>Pseudomonadati</taxon>
        <taxon>Thermodesulfobacteriota</taxon>
        <taxon>Desulfovibrionia</taxon>
        <taxon>Desulfovibrionales</taxon>
        <taxon>Desulfovibrionaceae</taxon>
        <taxon>Maridesulfovibrio</taxon>
    </lineage>
</organism>
<reference evidence="3 4" key="1">
    <citation type="submission" date="2009-06" db="EMBL/GenBank/DDBJ databases">
        <title>Complete sequence of Desulfovibrio salexigens DSM 2638.</title>
        <authorList>
            <consortium name="US DOE Joint Genome Institute"/>
            <person name="Lucas S."/>
            <person name="Copeland A."/>
            <person name="Lapidus A."/>
            <person name="Glavina del Rio T."/>
            <person name="Tice H."/>
            <person name="Bruce D."/>
            <person name="Goodwin L."/>
            <person name="Pitluck S."/>
            <person name="Munk A.C."/>
            <person name="Brettin T."/>
            <person name="Detter J.C."/>
            <person name="Han C."/>
            <person name="Tapia R."/>
            <person name="Larimer F."/>
            <person name="Land M."/>
            <person name="Hauser L."/>
            <person name="Kyrpides N."/>
            <person name="Anderson I."/>
            <person name="Wall J.D."/>
            <person name="Arkin A.P."/>
            <person name="Dehal P."/>
            <person name="Chivian D."/>
            <person name="Giles B."/>
            <person name="Hazen T.C."/>
        </authorList>
    </citation>
    <scope>NUCLEOTIDE SEQUENCE [LARGE SCALE GENOMIC DNA]</scope>
    <source>
        <strain evidence="4">ATCC 14822 / DSM 2638 / NCIMB 8403 / VKM B-1763</strain>
    </source>
</reference>
<evidence type="ECO:0000256" key="1">
    <source>
        <dbReference type="SAM" id="SignalP"/>
    </source>
</evidence>
<keyword evidence="4" id="KW-1185">Reference proteome</keyword>
<gene>
    <name evidence="3" type="ordered locus">Desal_3740</name>
</gene>
<accession>C6BU76</accession>
<dbReference type="eggNOG" id="COG0596">
    <property type="taxonomic scope" value="Bacteria"/>
</dbReference>
<dbReference type="SUPFAM" id="SSF53474">
    <property type="entry name" value="alpha/beta-Hydrolases"/>
    <property type="match status" value="1"/>
</dbReference>
<dbReference type="Gene3D" id="3.40.50.1820">
    <property type="entry name" value="alpha/beta hydrolase"/>
    <property type="match status" value="1"/>
</dbReference>
<name>C6BU76_MARSD</name>
<dbReference type="EMBL" id="CP001649">
    <property type="protein sequence ID" value="ACS81785.1"/>
    <property type="molecule type" value="Genomic_DNA"/>
</dbReference>
<dbReference type="HOGENOM" id="CLU_020336_50_1_7"/>
<dbReference type="STRING" id="526222.Desal_3740"/>
<dbReference type="PANTHER" id="PTHR43433">
    <property type="entry name" value="HYDROLASE, ALPHA/BETA FOLD FAMILY PROTEIN"/>
    <property type="match status" value="1"/>
</dbReference>
<feature type="signal peptide" evidence="1">
    <location>
        <begin position="1"/>
        <end position="20"/>
    </location>
</feature>
<dbReference type="InterPro" id="IPR000073">
    <property type="entry name" value="AB_hydrolase_1"/>
</dbReference>
<dbReference type="InterPro" id="IPR029058">
    <property type="entry name" value="AB_hydrolase_fold"/>
</dbReference>
<evidence type="ECO:0000259" key="2">
    <source>
        <dbReference type="Pfam" id="PF00561"/>
    </source>
</evidence>
<protein>
    <submittedName>
        <fullName evidence="3">Alpha/beta hydrolase fold protein</fullName>
    </submittedName>
</protein>
<feature type="domain" description="AB hydrolase-1" evidence="2">
    <location>
        <begin position="53"/>
        <end position="154"/>
    </location>
</feature>